<dbReference type="InterPro" id="IPR003660">
    <property type="entry name" value="HAMP_dom"/>
</dbReference>
<evidence type="ECO:0000313" key="18">
    <source>
        <dbReference type="Proteomes" id="UP001589609"/>
    </source>
</evidence>
<dbReference type="Gene3D" id="3.30.565.10">
    <property type="entry name" value="Histidine kinase-like ATPase, C-terminal domain"/>
    <property type="match status" value="1"/>
</dbReference>
<evidence type="ECO:0000256" key="12">
    <source>
        <dbReference type="ARBA" id="ARBA00023012"/>
    </source>
</evidence>
<evidence type="ECO:0000256" key="13">
    <source>
        <dbReference type="ARBA" id="ARBA00023136"/>
    </source>
</evidence>
<evidence type="ECO:0000256" key="3">
    <source>
        <dbReference type="ARBA" id="ARBA00012438"/>
    </source>
</evidence>
<keyword evidence="12" id="KW-0902">Two-component regulatory system</keyword>
<evidence type="ECO:0000256" key="10">
    <source>
        <dbReference type="ARBA" id="ARBA00022840"/>
    </source>
</evidence>
<dbReference type="InterPro" id="IPR005467">
    <property type="entry name" value="His_kinase_dom"/>
</dbReference>
<feature type="domain" description="HAMP" evidence="16">
    <location>
        <begin position="190"/>
        <end position="242"/>
    </location>
</feature>
<keyword evidence="6" id="KW-0808">Transferase</keyword>
<evidence type="ECO:0000256" key="6">
    <source>
        <dbReference type="ARBA" id="ARBA00022679"/>
    </source>
</evidence>
<keyword evidence="9 17" id="KW-0418">Kinase</keyword>
<dbReference type="Gene3D" id="6.10.340.10">
    <property type="match status" value="1"/>
</dbReference>
<dbReference type="InterPro" id="IPR036890">
    <property type="entry name" value="HATPase_C_sf"/>
</dbReference>
<reference evidence="17 18" key="1">
    <citation type="submission" date="2024-09" db="EMBL/GenBank/DDBJ databases">
        <authorList>
            <person name="Sun Q."/>
            <person name="Mori K."/>
        </authorList>
    </citation>
    <scope>NUCLEOTIDE SEQUENCE [LARGE SCALE GENOMIC DNA]</scope>
    <source>
        <strain evidence="17 18">JCM 11201</strain>
    </source>
</reference>
<evidence type="ECO:0000256" key="5">
    <source>
        <dbReference type="ARBA" id="ARBA00022553"/>
    </source>
</evidence>
<dbReference type="InterPro" id="IPR003594">
    <property type="entry name" value="HATPase_dom"/>
</dbReference>
<keyword evidence="5" id="KW-0597">Phosphoprotein</keyword>
<keyword evidence="8" id="KW-0547">Nucleotide-binding</keyword>
<keyword evidence="4" id="KW-1003">Cell membrane</keyword>
<evidence type="ECO:0000256" key="8">
    <source>
        <dbReference type="ARBA" id="ARBA00022741"/>
    </source>
</evidence>
<feature type="transmembrane region" description="Helical" evidence="14">
    <location>
        <begin position="7"/>
        <end position="35"/>
    </location>
</feature>
<keyword evidence="18" id="KW-1185">Reference proteome</keyword>
<organism evidence="17 18">
    <name type="scientific">Ectobacillus funiculus</name>
    <dbReference type="NCBI Taxonomy" id="137993"/>
    <lineage>
        <taxon>Bacteria</taxon>
        <taxon>Bacillati</taxon>
        <taxon>Bacillota</taxon>
        <taxon>Bacilli</taxon>
        <taxon>Bacillales</taxon>
        <taxon>Bacillaceae</taxon>
        <taxon>Ectobacillus</taxon>
    </lineage>
</organism>
<evidence type="ECO:0000256" key="1">
    <source>
        <dbReference type="ARBA" id="ARBA00000085"/>
    </source>
</evidence>
<keyword evidence="13 14" id="KW-0472">Membrane</keyword>
<sequence length="461" mass="52547">MKWYNSLLFKFSLIVLAAILFMPIAIPFASIITYVPTILLKSKDEQTPYKGYNELESMWHAEAKKLAGKTDEEIRGKLESLHETYRDSQVFWVDRTGKTRDTFSYKDKLPAEWSVPYTIQFMKDSVDADPFTVLAFLGEDPSAGFMVIKVDRILLDPPIQRLSNGYNYLFVSFVCIIFILFILFSSLFFNNLRKRLIRLRNAMQNRQQSGIPLPIAISKYDEIGQLEESFNLMVKELGESREREKQEEKLRRELISNLSHDLRTPLTIIRGHLASMRQEALTARGKEALESIDQRIDFLSSLIENLLSYTLLSSGKYPFRPADTEISRFIRSSIASWYPALEQHGIEVVADITAEGFHWSIDRSWMERIIDNLLQNVIRHAGEGKYVKITVRKNQITIQDKGKGFSAESSQKGIGIGMVIVDVMVREMGLSLEVDSNSAGTSITIKKQSKNCDLNTTPGGA</sequence>
<comment type="catalytic activity">
    <reaction evidence="1">
        <text>ATP + protein L-histidine = ADP + protein N-phospho-L-histidine.</text>
        <dbReference type="EC" id="2.7.13.3"/>
    </reaction>
</comment>
<feature type="transmembrane region" description="Helical" evidence="14">
    <location>
        <begin position="168"/>
        <end position="190"/>
    </location>
</feature>
<evidence type="ECO:0000256" key="7">
    <source>
        <dbReference type="ARBA" id="ARBA00022692"/>
    </source>
</evidence>
<keyword evidence="10" id="KW-0067">ATP-binding</keyword>
<evidence type="ECO:0000259" key="16">
    <source>
        <dbReference type="PROSITE" id="PS50885"/>
    </source>
</evidence>
<evidence type="ECO:0000259" key="15">
    <source>
        <dbReference type="PROSITE" id="PS50109"/>
    </source>
</evidence>
<dbReference type="Pfam" id="PF02518">
    <property type="entry name" value="HATPase_c"/>
    <property type="match status" value="1"/>
</dbReference>
<dbReference type="CDD" id="cd00082">
    <property type="entry name" value="HisKA"/>
    <property type="match status" value="1"/>
</dbReference>
<dbReference type="SUPFAM" id="SSF55874">
    <property type="entry name" value="ATPase domain of HSP90 chaperone/DNA topoisomerase II/histidine kinase"/>
    <property type="match status" value="1"/>
</dbReference>
<dbReference type="SMART" id="SM00388">
    <property type="entry name" value="HisKA"/>
    <property type="match status" value="1"/>
</dbReference>
<accession>A0ABV5WHU0</accession>
<dbReference type="EC" id="2.7.13.3" evidence="3"/>
<keyword evidence="7 14" id="KW-0812">Transmembrane</keyword>
<dbReference type="PROSITE" id="PS50885">
    <property type="entry name" value="HAMP"/>
    <property type="match status" value="1"/>
</dbReference>
<comment type="caution">
    <text evidence="17">The sequence shown here is derived from an EMBL/GenBank/DDBJ whole genome shotgun (WGS) entry which is preliminary data.</text>
</comment>
<dbReference type="PROSITE" id="PS50109">
    <property type="entry name" value="HIS_KIN"/>
    <property type="match status" value="1"/>
</dbReference>
<evidence type="ECO:0000256" key="4">
    <source>
        <dbReference type="ARBA" id="ARBA00022475"/>
    </source>
</evidence>
<dbReference type="InterPro" id="IPR050398">
    <property type="entry name" value="HssS/ArlS-like"/>
</dbReference>
<dbReference type="GO" id="GO:0016301">
    <property type="term" value="F:kinase activity"/>
    <property type="evidence" value="ECO:0007669"/>
    <property type="project" value="UniProtKB-KW"/>
</dbReference>
<feature type="domain" description="Histidine kinase" evidence="15">
    <location>
        <begin position="257"/>
        <end position="451"/>
    </location>
</feature>
<name>A0ABV5WHU0_9BACI</name>
<evidence type="ECO:0000313" key="17">
    <source>
        <dbReference type="EMBL" id="MFB9760188.1"/>
    </source>
</evidence>
<proteinExistence type="predicted"/>
<dbReference type="SUPFAM" id="SSF47384">
    <property type="entry name" value="Homodimeric domain of signal transducing histidine kinase"/>
    <property type="match status" value="1"/>
</dbReference>
<dbReference type="Proteomes" id="UP001589609">
    <property type="component" value="Unassembled WGS sequence"/>
</dbReference>
<dbReference type="Gene3D" id="1.10.287.130">
    <property type="match status" value="1"/>
</dbReference>
<comment type="subcellular location">
    <subcellularLocation>
        <location evidence="2">Cell membrane</location>
        <topology evidence="2">Multi-pass membrane protein</topology>
    </subcellularLocation>
</comment>
<dbReference type="InterPro" id="IPR003661">
    <property type="entry name" value="HisK_dim/P_dom"/>
</dbReference>
<dbReference type="PANTHER" id="PTHR45528">
    <property type="entry name" value="SENSOR HISTIDINE KINASE CPXA"/>
    <property type="match status" value="1"/>
</dbReference>
<dbReference type="SMART" id="SM00387">
    <property type="entry name" value="HATPase_c"/>
    <property type="match status" value="1"/>
</dbReference>
<dbReference type="EMBL" id="JBHMAF010000114">
    <property type="protein sequence ID" value="MFB9760188.1"/>
    <property type="molecule type" value="Genomic_DNA"/>
</dbReference>
<dbReference type="Pfam" id="PF00512">
    <property type="entry name" value="HisKA"/>
    <property type="match status" value="1"/>
</dbReference>
<evidence type="ECO:0000256" key="2">
    <source>
        <dbReference type="ARBA" id="ARBA00004651"/>
    </source>
</evidence>
<keyword evidence="11 14" id="KW-1133">Transmembrane helix</keyword>
<gene>
    <name evidence="17" type="ORF">ACFFMS_17645</name>
</gene>
<dbReference type="InterPro" id="IPR036097">
    <property type="entry name" value="HisK_dim/P_sf"/>
</dbReference>
<dbReference type="SMART" id="SM00304">
    <property type="entry name" value="HAMP"/>
    <property type="match status" value="1"/>
</dbReference>
<evidence type="ECO:0000256" key="9">
    <source>
        <dbReference type="ARBA" id="ARBA00022777"/>
    </source>
</evidence>
<evidence type="ECO:0000256" key="14">
    <source>
        <dbReference type="SAM" id="Phobius"/>
    </source>
</evidence>
<dbReference type="PANTHER" id="PTHR45528:SF1">
    <property type="entry name" value="SENSOR HISTIDINE KINASE CPXA"/>
    <property type="match status" value="1"/>
</dbReference>
<evidence type="ECO:0000256" key="11">
    <source>
        <dbReference type="ARBA" id="ARBA00022989"/>
    </source>
</evidence>
<protein>
    <recommendedName>
        <fullName evidence="3">histidine kinase</fullName>
        <ecNumber evidence="3">2.7.13.3</ecNumber>
    </recommendedName>
</protein>
<dbReference type="CDD" id="cd06225">
    <property type="entry name" value="HAMP"/>
    <property type="match status" value="1"/>
</dbReference>
<dbReference type="RefSeq" id="WP_379950522.1">
    <property type="nucleotide sequence ID" value="NZ_JBHMAF010000114.1"/>
</dbReference>